<protein>
    <submittedName>
        <fullName evidence="4">Phosphinothricin N-acetyltransferase</fullName>
        <ecNumber evidence="4">2.3.1.183</ecNumber>
    </submittedName>
</protein>
<dbReference type="AlphaFoldDB" id="A0A517VWN7"/>
<gene>
    <name evidence="4" type="primary">pat</name>
    <name evidence="4" type="ORF">V144x_28940</name>
</gene>
<dbReference type="SUPFAM" id="SSF55729">
    <property type="entry name" value="Acyl-CoA N-acyltransferases (Nat)"/>
    <property type="match status" value="1"/>
</dbReference>
<proteinExistence type="predicted"/>
<dbReference type="Gene3D" id="3.40.630.30">
    <property type="match status" value="1"/>
</dbReference>
<organism evidence="4 5">
    <name type="scientific">Gimesia aquarii</name>
    <dbReference type="NCBI Taxonomy" id="2527964"/>
    <lineage>
        <taxon>Bacteria</taxon>
        <taxon>Pseudomonadati</taxon>
        <taxon>Planctomycetota</taxon>
        <taxon>Planctomycetia</taxon>
        <taxon>Planctomycetales</taxon>
        <taxon>Planctomycetaceae</taxon>
        <taxon>Gimesia</taxon>
    </lineage>
</organism>
<feature type="domain" description="N-acetyltransferase" evidence="3">
    <location>
        <begin position="50"/>
        <end position="202"/>
    </location>
</feature>
<evidence type="ECO:0000313" key="4">
    <source>
        <dbReference type="EMBL" id="QDT97419.1"/>
    </source>
</evidence>
<keyword evidence="1 4" id="KW-0808">Transferase</keyword>
<accession>A0A517VWN7</accession>
<dbReference type="PANTHER" id="PTHR43072:SF23">
    <property type="entry name" value="UPF0039 PROTEIN C11D3.02C"/>
    <property type="match status" value="1"/>
</dbReference>
<dbReference type="Proteomes" id="UP000318704">
    <property type="component" value="Chromosome"/>
</dbReference>
<dbReference type="GO" id="GO:0102971">
    <property type="term" value="F:phosphinothricin N-acetyltransferase activity"/>
    <property type="evidence" value="ECO:0007669"/>
    <property type="project" value="UniProtKB-EC"/>
</dbReference>
<dbReference type="PROSITE" id="PS51186">
    <property type="entry name" value="GNAT"/>
    <property type="match status" value="1"/>
</dbReference>
<dbReference type="PANTHER" id="PTHR43072">
    <property type="entry name" value="N-ACETYLTRANSFERASE"/>
    <property type="match status" value="1"/>
</dbReference>
<dbReference type="KEGG" id="gaw:V144x_28940"/>
<dbReference type="NCBIfam" id="NF040504">
    <property type="entry name" value="resist_ArsN1b"/>
    <property type="match status" value="1"/>
</dbReference>
<evidence type="ECO:0000259" key="3">
    <source>
        <dbReference type="PROSITE" id="PS51186"/>
    </source>
</evidence>
<reference evidence="4 5" key="1">
    <citation type="submission" date="2019-03" db="EMBL/GenBank/DDBJ databases">
        <title>Deep-cultivation of Planctomycetes and their phenomic and genomic characterization uncovers novel biology.</title>
        <authorList>
            <person name="Wiegand S."/>
            <person name="Jogler M."/>
            <person name="Boedeker C."/>
            <person name="Pinto D."/>
            <person name="Vollmers J."/>
            <person name="Rivas-Marin E."/>
            <person name="Kohn T."/>
            <person name="Peeters S.H."/>
            <person name="Heuer A."/>
            <person name="Rast P."/>
            <person name="Oberbeckmann S."/>
            <person name="Bunk B."/>
            <person name="Jeske O."/>
            <person name="Meyerdierks A."/>
            <person name="Storesund J.E."/>
            <person name="Kallscheuer N."/>
            <person name="Luecker S."/>
            <person name="Lage O.M."/>
            <person name="Pohl T."/>
            <person name="Merkel B.J."/>
            <person name="Hornburger P."/>
            <person name="Mueller R.-W."/>
            <person name="Bruemmer F."/>
            <person name="Labrenz M."/>
            <person name="Spormann A.M."/>
            <person name="Op den Camp H."/>
            <person name="Overmann J."/>
            <person name="Amann R."/>
            <person name="Jetten M.S.M."/>
            <person name="Mascher T."/>
            <person name="Medema M.H."/>
            <person name="Devos D.P."/>
            <person name="Kaster A.-K."/>
            <person name="Ovreas L."/>
            <person name="Rohde M."/>
            <person name="Galperin M.Y."/>
            <person name="Jogler C."/>
        </authorList>
    </citation>
    <scope>NUCLEOTIDE SEQUENCE [LARGE SCALE GENOMIC DNA]</scope>
    <source>
        <strain evidence="4 5">V144</strain>
    </source>
</reference>
<keyword evidence="2 4" id="KW-0012">Acyltransferase</keyword>
<evidence type="ECO:0000256" key="1">
    <source>
        <dbReference type="ARBA" id="ARBA00022679"/>
    </source>
</evidence>
<dbReference type="EC" id="2.3.1.183" evidence="4"/>
<dbReference type="InterPro" id="IPR000182">
    <property type="entry name" value="GNAT_dom"/>
</dbReference>
<evidence type="ECO:0000313" key="5">
    <source>
        <dbReference type="Proteomes" id="UP000318704"/>
    </source>
</evidence>
<dbReference type="Pfam" id="PF13420">
    <property type="entry name" value="Acetyltransf_4"/>
    <property type="match status" value="1"/>
</dbReference>
<name>A0A517VWN7_9PLAN</name>
<dbReference type="EMBL" id="CP037920">
    <property type="protein sequence ID" value="QDT97419.1"/>
    <property type="molecule type" value="Genomic_DNA"/>
</dbReference>
<evidence type="ECO:0000256" key="2">
    <source>
        <dbReference type="ARBA" id="ARBA00023315"/>
    </source>
</evidence>
<sequence>MRIPFSSLPFTAINGVSESLIYCILQAVKLRQYYALVFRMISDFESGDIQLIRDVKEEDAKDICEIYNHYVTNSIITFEENVVTASEMQGRIRDITATLSWLVYEDQQTIQGYAYGSQWKSRCAYQYSAEITVYLAHDSVGNGIGSLLYQELIDRLRSLSFHSLIAGIALPNPASIALHEKMGFEKVAHFKEVGWKMNRWIDVGYWELIMPNTNPVQ</sequence>
<dbReference type="InterPro" id="IPR016181">
    <property type="entry name" value="Acyl_CoA_acyltransferase"/>
</dbReference>